<evidence type="ECO:0000313" key="1">
    <source>
        <dbReference type="EMBL" id="GBP74622.1"/>
    </source>
</evidence>
<dbReference type="Proteomes" id="UP000299102">
    <property type="component" value="Unassembled WGS sequence"/>
</dbReference>
<dbReference type="AlphaFoldDB" id="A0A4C1YIJ0"/>
<evidence type="ECO:0000313" key="2">
    <source>
        <dbReference type="Proteomes" id="UP000299102"/>
    </source>
</evidence>
<reference evidence="1 2" key="1">
    <citation type="journal article" date="2019" name="Commun. Biol.">
        <title>The bagworm genome reveals a unique fibroin gene that provides high tensile strength.</title>
        <authorList>
            <person name="Kono N."/>
            <person name="Nakamura H."/>
            <person name="Ohtoshi R."/>
            <person name="Tomita M."/>
            <person name="Numata K."/>
            <person name="Arakawa K."/>
        </authorList>
    </citation>
    <scope>NUCLEOTIDE SEQUENCE [LARGE SCALE GENOMIC DNA]</scope>
</reference>
<organism evidence="1 2">
    <name type="scientific">Eumeta variegata</name>
    <name type="common">Bagworm moth</name>
    <name type="synonym">Eumeta japonica</name>
    <dbReference type="NCBI Taxonomy" id="151549"/>
    <lineage>
        <taxon>Eukaryota</taxon>
        <taxon>Metazoa</taxon>
        <taxon>Ecdysozoa</taxon>
        <taxon>Arthropoda</taxon>
        <taxon>Hexapoda</taxon>
        <taxon>Insecta</taxon>
        <taxon>Pterygota</taxon>
        <taxon>Neoptera</taxon>
        <taxon>Endopterygota</taxon>
        <taxon>Lepidoptera</taxon>
        <taxon>Glossata</taxon>
        <taxon>Ditrysia</taxon>
        <taxon>Tineoidea</taxon>
        <taxon>Psychidae</taxon>
        <taxon>Oiketicinae</taxon>
        <taxon>Eumeta</taxon>
    </lineage>
</organism>
<name>A0A4C1YIJ0_EUMVA</name>
<dbReference type="OrthoDB" id="7392922at2759"/>
<protein>
    <submittedName>
        <fullName evidence="1">Uncharacterized protein</fullName>
    </submittedName>
</protein>
<sequence>MPFLSSAVHGMDVWVELRAPRYVIHRNSAALRCEHNTDPALIYKVAYFRGGSRILQYVWGRVPPYERYNFTGAEIDAPYKILDRRQLGLQEKSVLFFKRLTTYYRFQELTAFCGCGCKWPTVTICFPMVGMIVCHL</sequence>
<keyword evidence="2" id="KW-1185">Reference proteome</keyword>
<accession>A0A4C1YIJ0</accession>
<proteinExistence type="predicted"/>
<dbReference type="STRING" id="151549.A0A4C1YIJ0"/>
<dbReference type="EMBL" id="BGZK01001215">
    <property type="protein sequence ID" value="GBP74622.1"/>
    <property type="molecule type" value="Genomic_DNA"/>
</dbReference>
<gene>
    <name evidence="1" type="ORF">EVAR_98489_1</name>
</gene>
<comment type="caution">
    <text evidence="1">The sequence shown here is derived from an EMBL/GenBank/DDBJ whole genome shotgun (WGS) entry which is preliminary data.</text>
</comment>